<dbReference type="RefSeq" id="WP_382253236.1">
    <property type="nucleotide sequence ID" value="NZ_JBHTBX010000001.1"/>
</dbReference>
<reference evidence="2" key="1">
    <citation type="journal article" date="2019" name="Int. J. Syst. Evol. Microbiol.">
        <title>The Global Catalogue of Microorganisms (GCM) 10K type strain sequencing project: providing services to taxonomists for standard genome sequencing and annotation.</title>
        <authorList>
            <consortium name="The Broad Institute Genomics Platform"/>
            <consortium name="The Broad Institute Genome Sequencing Center for Infectious Disease"/>
            <person name="Wu L."/>
            <person name="Ma J."/>
        </authorList>
    </citation>
    <scope>NUCLEOTIDE SEQUENCE [LARGE SCALE GENOMIC DNA]</scope>
    <source>
        <strain evidence="2">CCUG 54518</strain>
    </source>
</reference>
<keyword evidence="2" id="KW-1185">Reference proteome</keyword>
<dbReference type="EMBL" id="JBHTBX010000001">
    <property type="protein sequence ID" value="MFC7433145.1"/>
    <property type="molecule type" value="Genomic_DNA"/>
</dbReference>
<comment type="caution">
    <text evidence="1">The sequence shown here is derived from an EMBL/GenBank/DDBJ whole genome shotgun (WGS) entry which is preliminary data.</text>
</comment>
<proteinExistence type="predicted"/>
<evidence type="ECO:0000313" key="2">
    <source>
        <dbReference type="Proteomes" id="UP001596495"/>
    </source>
</evidence>
<dbReference type="Proteomes" id="UP001596495">
    <property type="component" value="Unassembled WGS sequence"/>
</dbReference>
<evidence type="ECO:0000313" key="1">
    <source>
        <dbReference type="EMBL" id="MFC7433145.1"/>
    </source>
</evidence>
<name>A0ABW2R416_9BURK</name>
<organism evidence="1 2">
    <name type="scientific">Hydrogenophaga bisanensis</name>
    <dbReference type="NCBI Taxonomy" id="439611"/>
    <lineage>
        <taxon>Bacteria</taxon>
        <taxon>Pseudomonadati</taxon>
        <taxon>Pseudomonadota</taxon>
        <taxon>Betaproteobacteria</taxon>
        <taxon>Burkholderiales</taxon>
        <taxon>Comamonadaceae</taxon>
        <taxon>Hydrogenophaga</taxon>
    </lineage>
</organism>
<protein>
    <submittedName>
        <fullName evidence="1">Uncharacterized protein</fullName>
    </submittedName>
</protein>
<accession>A0ABW2R416</accession>
<sequence>MLLYGMESPARWAFRVESTAVDLLEEEDDVELIERPWVVTWRAALKQLDMYPRTQLAPLSVHPDFRTRVMKALQTRQEKGVPVGWNQWSEALKIDIDF</sequence>
<gene>
    <name evidence="1" type="ORF">ACFQNJ_01320</name>
</gene>